<feature type="transmembrane region" description="Helical" evidence="1">
    <location>
        <begin position="16"/>
        <end position="37"/>
    </location>
</feature>
<proteinExistence type="predicted"/>
<protein>
    <submittedName>
        <fullName evidence="2">Uncharacterized protein</fullName>
    </submittedName>
</protein>
<evidence type="ECO:0000256" key="1">
    <source>
        <dbReference type="SAM" id="Phobius"/>
    </source>
</evidence>
<comment type="caution">
    <text evidence="2">The sequence shown here is derived from an EMBL/GenBank/DDBJ whole genome shotgun (WGS) entry which is preliminary data.</text>
</comment>
<keyword evidence="3" id="KW-1185">Reference proteome</keyword>
<name>A0A928VI91_9CYAN</name>
<accession>A0A928VI91</accession>
<sequence>MQMRKASSVISENREWVFSGIGVAIVLAFIPTLISGFSKIPSMLVPDVIVRVQVVENTLPPDIAEWFKKIPAANRDAELLYKTKGISNRETRKDALVGDALKPLISPIAKKLDFYYNKGFKKYIVELENQSNKPVSDAKLRLDNVYALWSADAEGTFLSPDARLQLISQIEKGHSNDSIVLSKLPTLPAKSDLKLVLYADNYSSLFNKLEFSVSGHSSDVRTVRQLEDSLLADWAANPHKPFEIIIFILLIGGYSSWAFGMPIYHNKLSQIRRDASAKALYAAGCRFAYLRKDDEAMLLLKRAVDTGYSNNKAALSDPNLNDLRNREDFQNLFPNSKD</sequence>
<gene>
    <name evidence="2" type="ORF">IQ266_04860</name>
</gene>
<keyword evidence="1" id="KW-0812">Transmembrane</keyword>
<keyword evidence="1" id="KW-1133">Transmembrane helix</keyword>
<evidence type="ECO:0000313" key="2">
    <source>
        <dbReference type="EMBL" id="MBE9029091.1"/>
    </source>
</evidence>
<feature type="transmembrane region" description="Helical" evidence="1">
    <location>
        <begin position="244"/>
        <end position="264"/>
    </location>
</feature>
<dbReference type="AlphaFoldDB" id="A0A928VI91"/>
<dbReference type="EMBL" id="JADEXQ010000011">
    <property type="protein sequence ID" value="MBE9029091.1"/>
    <property type="molecule type" value="Genomic_DNA"/>
</dbReference>
<dbReference type="NCBIfam" id="NF047558">
    <property type="entry name" value="TPR_END_plus"/>
    <property type="match status" value="1"/>
</dbReference>
<evidence type="ECO:0000313" key="3">
    <source>
        <dbReference type="Proteomes" id="UP000625316"/>
    </source>
</evidence>
<dbReference type="Proteomes" id="UP000625316">
    <property type="component" value="Unassembled WGS sequence"/>
</dbReference>
<reference evidence="2" key="1">
    <citation type="submission" date="2020-10" db="EMBL/GenBank/DDBJ databases">
        <authorList>
            <person name="Castelo-Branco R."/>
            <person name="Eusebio N."/>
            <person name="Adriana R."/>
            <person name="Vieira A."/>
            <person name="Brugerolle De Fraissinette N."/>
            <person name="Rezende De Castro R."/>
            <person name="Schneider M.P."/>
            <person name="Vasconcelos V."/>
            <person name="Leao P.N."/>
        </authorList>
    </citation>
    <scope>NUCLEOTIDE SEQUENCE</scope>
    <source>
        <strain evidence="2">LEGE 11480</strain>
    </source>
</reference>
<keyword evidence="1" id="KW-0472">Membrane</keyword>
<organism evidence="2 3">
    <name type="scientific">Romeriopsis navalis LEGE 11480</name>
    <dbReference type="NCBI Taxonomy" id="2777977"/>
    <lineage>
        <taxon>Bacteria</taxon>
        <taxon>Bacillati</taxon>
        <taxon>Cyanobacteriota</taxon>
        <taxon>Cyanophyceae</taxon>
        <taxon>Leptolyngbyales</taxon>
        <taxon>Leptolyngbyaceae</taxon>
        <taxon>Romeriopsis</taxon>
        <taxon>Romeriopsis navalis</taxon>
    </lineage>
</organism>